<evidence type="ECO:0000259" key="8">
    <source>
        <dbReference type="PROSITE" id="PS50177"/>
    </source>
</evidence>
<reference evidence="9" key="1">
    <citation type="journal article" date="2021" name="Evol. Appl.">
        <title>The genome of the Pyrenean desman and the effects of bottlenecks and inbreeding on the genomic landscape of an endangered species.</title>
        <authorList>
            <person name="Escoda L."/>
            <person name="Castresana J."/>
        </authorList>
    </citation>
    <scope>NUCLEOTIDE SEQUENCE</scope>
    <source>
        <strain evidence="9">IBE-C5619</strain>
    </source>
</reference>
<comment type="caution">
    <text evidence="9">The sequence shown here is derived from an EMBL/GenBank/DDBJ whole genome shotgun (WGS) entry which is preliminary data.</text>
</comment>
<dbReference type="Pfam" id="PF22602">
    <property type="entry name" value="NXF_NTF2"/>
    <property type="match status" value="1"/>
</dbReference>
<comment type="similarity">
    <text evidence="2">Belongs to the NXF family.</text>
</comment>
<proteinExistence type="inferred from homology"/>
<name>A0A8J6AGX7_GALPY</name>
<dbReference type="Gene3D" id="3.10.450.50">
    <property type="match status" value="1"/>
</dbReference>
<keyword evidence="7" id="KW-0472">Membrane</keyword>
<dbReference type="InterPro" id="IPR057125">
    <property type="entry name" value="NXF1/2/3/5-like_LRR"/>
</dbReference>
<dbReference type="PANTHER" id="PTHR10662">
    <property type="entry name" value="NUCLEAR RNA EXPORT FACTOR"/>
    <property type="match status" value="1"/>
</dbReference>
<feature type="transmembrane region" description="Helical" evidence="7">
    <location>
        <begin position="454"/>
        <end position="473"/>
    </location>
</feature>
<dbReference type="SUPFAM" id="SSF54928">
    <property type="entry name" value="RNA-binding domain, RBD"/>
    <property type="match status" value="1"/>
</dbReference>
<dbReference type="InterPro" id="IPR012677">
    <property type="entry name" value="Nucleotide-bd_a/b_plait_sf"/>
</dbReference>
<evidence type="ECO:0000313" key="9">
    <source>
        <dbReference type="EMBL" id="KAG8511204.1"/>
    </source>
</evidence>
<dbReference type="GO" id="GO:0003723">
    <property type="term" value="F:RNA binding"/>
    <property type="evidence" value="ECO:0007669"/>
    <property type="project" value="InterPro"/>
</dbReference>
<keyword evidence="3" id="KW-0813">Transport</keyword>
<dbReference type="InterPro" id="IPR035979">
    <property type="entry name" value="RBD_domain_sf"/>
</dbReference>
<dbReference type="Pfam" id="PF24048">
    <property type="entry name" value="LRR_NXF1-5"/>
    <property type="match status" value="1"/>
</dbReference>
<evidence type="ECO:0000256" key="3">
    <source>
        <dbReference type="ARBA" id="ARBA00022448"/>
    </source>
</evidence>
<feature type="region of interest" description="Disordered" evidence="6">
    <location>
        <begin position="22"/>
        <end position="60"/>
    </location>
</feature>
<comment type="subcellular location">
    <subcellularLocation>
        <location evidence="1">Nucleus</location>
    </subcellularLocation>
</comment>
<evidence type="ECO:0000256" key="4">
    <source>
        <dbReference type="ARBA" id="ARBA00022816"/>
    </source>
</evidence>
<evidence type="ECO:0000256" key="2">
    <source>
        <dbReference type="ARBA" id="ARBA00009285"/>
    </source>
</evidence>
<dbReference type="Pfam" id="PF09162">
    <property type="entry name" value="Tap-RNA_bind"/>
    <property type="match status" value="1"/>
</dbReference>
<evidence type="ECO:0000256" key="7">
    <source>
        <dbReference type="SAM" id="Phobius"/>
    </source>
</evidence>
<dbReference type="Gene3D" id="3.30.70.330">
    <property type="match status" value="1"/>
</dbReference>
<dbReference type="GO" id="GO:0005634">
    <property type="term" value="C:nucleus"/>
    <property type="evidence" value="ECO:0007669"/>
    <property type="project" value="UniProtKB-SubCell"/>
</dbReference>
<gene>
    <name evidence="9" type="ORF">J0S82_003457</name>
</gene>
<accession>A0A8J6AGX7</accession>
<sequence length="550" mass="62586">MGQSYLRGSCYKNDTYYERGEYGAQSSHFQEESGHGEMRDDQEDPEARDTPYGNRRNKKKVKLQNVDRIHITVWRDKKPVEREMGKKRQDGTLGNWFKITIPNGIKYDKTSLMNSLQTHCSVPFTPVDVRWGGESRSSHSTLYLSLQATITKRYDDSQQALDLQRLRFDPDLLGREIEIILNRRSCMAATLKIIENNFPQLLFLNLSNNKLYQLDGLSDIVQMVPTVKCLKLSRNMLKSAWEVGKMKGLKLEELWLNGNPLCDTFPDKSSYVKSVGSPNHPSRECMPLGTSTPPDSASLQEAAVLDGKAVTPPVAVDSDVPSLTNLESYRRSEMLRNLVLEFLQQYFWIYDYGNRQGLLGAYHEQACFSLTMPFNPKDPAPSCMWQYFKDSRNIIRLRDPFLLYQLLRHTNLDIVNTLCMLPQTQHDLSSALVDTWFQTVRLPPHSGRPRKPQGVLLFIFLSFVVGGCFPGSVRAFTRTFIAVPGSNSSLCITNDELFVRDTVLNDTQNMFSTPVYTAAPGSVPITSQVQGEMTHTFSTPSGMNFYWSQK</sequence>
<dbReference type="Proteomes" id="UP000700334">
    <property type="component" value="Unassembled WGS sequence"/>
</dbReference>
<protein>
    <submittedName>
        <fullName evidence="9">Nuclear RNA export factor 2</fullName>
    </submittedName>
</protein>
<evidence type="ECO:0000313" key="10">
    <source>
        <dbReference type="Proteomes" id="UP000700334"/>
    </source>
</evidence>
<dbReference type="InterPro" id="IPR030217">
    <property type="entry name" value="NXF_fam"/>
</dbReference>
<dbReference type="InterPro" id="IPR015245">
    <property type="entry name" value="Tap_RNA-bd"/>
</dbReference>
<dbReference type="AlphaFoldDB" id="A0A8J6AGX7"/>
<evidence type="ECO:0000256" key="6">
    <source>
        <dbReference type="SAM" id="MobiDB-lite"/>
    </source>
</evidence>
<dbReference type="PANTHER" id="PTHR10662:SF15">
    <property type="entry name" value="NUCLEAR RNA EXPORT FACTOR 5"/>
    <property type="match status" value="1"/>
</dbReference>
<organism evidence="9 10">
    <name type="scientific">Galemys pyrenaicus</name>
    <name type="common">Iberian desman</name>
    <name type="synonym">Pyrenean desman</name>
    <dbReference type="NCBI Taxonomy" id="202257"/>
    <lineage>
        <taxon>Eukaryota</taxon>
        <taxon>Metazoa</taxon>
        <taxon>Chordata</taxon>
        <taxon>Craniata</taxon>
        <taxon>Vertebrata</taxon>
        <taxon>Euteleostomi</taxon>
        <taxon>Mammalia</taxon>
        <taxon>Eutheria</taxon>
        <taxon>Laurasiatheria</taxon>
        <taxon>Eulipotyphla</taxon>
        <taxon>Talpidae</taxon>
        <taxon>Galemys</taxon>
    </lineage>
</organism>
<dbReference type="GO" id="GO:0005737">
    <property type="term" value="C:cytoplasm"/>
    <property type="evidence" value="ECO:0007669"/>
    <property type="project" value="InterPro"/>
</dbReference>
<dbReference type="InterPro" id="IPR001611">
    <property type="entry name" value="Leu-rich_rpt"/>
</dbReference>
<keyword evidence="5" id="KW-0539">Nucleus</keyword>
<dbReference type="PROSITE" id="PS51450">
    <property type="entry name" value="LRR"/>
    <property type="match status" value="1"/>
</dbReference>
<dbReference type="OrthoDB" id="9665491at2759"/>
<dbReference type="GO" id="GO:0016973">
    <property type="term" value="P:poly(A)+ mRNA export from nucleus"/>
    <property type="evidence" value="ECO:0007669"/>
    <property type="project" value="TreeGrafter"/>
</dbReference>
<feature type="compositionally biased region" description="Basic and acidic residues" evidence="6">
    <location>
        <begin position="29"/>
        <end position="49"/>
    </location>
</feature>
<dbReference type="PROSITE" id="PS50177">
    <property type="entry name" value="NTF2_DOMAIN"/>
    <property type="match status" value="1"/>
</dbReference>
<dbReference type="InterPro" id="IPR018222">
    <property type="entry name" value="Nuclear_transport_factor_2_euk"/>
</dbReference>
<keyword evidence="10" id="KW-1185">Reference proteome</keyword>
<evidence type="ECO:0000256" key="1">
    <source>
        <dbReference type="ARBA" id="ARBA00004123"/>
    </source>
</evidence>
<keyword evidence="7" id="KW-0812">Transmembrane</keyword>
<dbReference type="SUPFAM" id="SSF52058">
    <property type="entry name" value="L domain-like"/>
    <property type="match status" value="1"/>
</dbReference>
<dbReference type="SUPFAM" id="SSF54427">
    <property type="entry name" value="NTF2-like"/>
    <property type="match status" value="1"/>
</dbReference>
<dbReference type="InterPro" id="IPR002075">
    <property type="entry name" value="NTF2_dom"/>
</dbReference>
<dbReference type="InterPro" id="IPR032710">
    <property type="entry name" value="NTF2-like_dom_sf"/>
</dbReference>
<dbReference type="FunFam" id="3.10.450.50:FF:000004">
    <property type="entry name" value="Nuclear RNA export factor 1"/>
    <property type="match status" value="1"/>
</dbReference>
<feature type="domain" description="NTF2" evidence="8">
    <location>
        <begin position="338"/>
        <end position="499"/>
    </location>
</feature>
<dbReference type="Gene3D" id="3.80.10.10">
    <property type="entry name" value="Ribonuclease Inhibitor"/>
    <property type="match status" value="1"/>
</dbReference>
<evidence type="ECO:0000256" key="5">
    <source>
        <dbReference type="ARBA" id="ARBA00023242"/>
    </source>
</evidence>
<dbReference type="InterPro" id="IPR032675">
    <property type="entry name" value="LRR_dom_sf"/>
</dbReference>
<keyword evidence="7" id="KW-1133">Transmembrane helix</keyword>
<dbReference type="EMBL" id="JAGFMF010011853">
    <property type="protein sequence ID" value="KAG8511204.1"/>
    <property type="molecule type" value="Genomic_DNA"/>
</dbReference>
<keyword evidence="4" id="KW-0509">mRNA transport</keyword>